<protein>
    <submittedName>
        <fullName evidence="3">Uncharacterized protein</fullName>
    </submittedName>
</protein>
<evidence type="ECO:0000313" key="4">
    <source>
        <dbReference type="Proteomes" id="UP000198287"/>
    </source>
</evidence>
<gene>
    <name evidence="3" type="ORF">Fcan01_22710</name>
</gene>
<keyword evidence="2" id="KW-0732">Signal</keyword>
<dbReference type="Proteomes" id="UP000198287">
    <property type="component" value="Unassembled WGS sequence"/>
</dbReference>
<name>A0A226DCE0_FOLCA</name>
<evidence type="ECO:0000256" key="2">
    <source>
        <dbReference type="SAM" id="SignalP"/>
    </source>
</evidence>
<organism evidence="3 4">
    <name type="scientific">Folsomia candida</name>
    <name type="common">Springtail</name>
    <dbReference type="NCBI Taxonomy" id="158441"/>
    <lineage>
        <taxon>Eukaryota</taxon>
        <taxon>Metazoa</taxon>
        <taxon>Ecdysozoa</taxon>
        <taxon>Arthropoda</taxon>
        <taxon>Hexapoda</taxon>
        <taxon>Collembola</taxon>
        <taxon>Entomobryomorpha</taxon>
        <taxon>Isotomoidea</taxon>
        <taxon>Isotomidae</taxon>
        <taxon>Proisotominae</taxon>
        <taxon>Folsomia</taxon>
    </lineage>
</organism>
<dbReference type="AlphaFoldDB" id="A0A226DCE0"/>
<feature type="region of interest" description="Disordered" evidence="1">
    <location>
        <begin position="68"/>
        <end position="111"/>
    </location>
</feature>
<comment type="caution">
    <text evidence="3">The sequence shown here is derived from an EMBL/GenBank/DDBJ whole genome shotgun (WGS) entry which is preliminary data.</text>
</comment>
<evidence type="ECO:0000256" key="1">
    <source>
        <dbReference type="SAM" id="MobiDB-lite"/>
    </source>
</evidence>
<feature type="chain" id="PRO_5012917556" evidence="2">
    <location>
        <begin position="29"/>
        <end position="111"/>
    </location>
</feature>
<feature type="signal peptide" evidence="2">
    <location>
        <begin position="1"/>
        <end position="28"/>
    </location>
</feature>
<feature type="compositionally biased region" description="Polar residues" evidence="1">
    <location>
        <begin position="68"/>
        <end position="79"/>
    </location>
</feature>
<evidence type="ECO:0000313" key="3">
    <source>
        <dbReference type="EMBL" id="OXA42387.1"/>
    </source>
</evidence>
<dbReference type="EMBL" id="LNIX01000026">
    <property type="protein sequence ID" value="OXA42387.1"/>
    <property type="molecule type" value="Genomic_DNA"/>
</dbReference>
<feature type="compositionally biased region" description="Polar residues" evidence="1">
    <location>
        <begin position="90"/>
        <end position="111"/>
    </location>
</feature>
<reference evidence="3 4" key="1">
    <citation type="submission" date="2015-12" db="EMBL/GenBank/DDBJ databases">
        <title>The genome of Folsomia candida.</title>
        <authorList>
            <person name="Faddeeva A."/>
            <person name="Derks M.F."/>
            <person name="Anvar Y."/>
            <person name="Smit S."/>
            <person name="Van Straalen N."/>
            <person name="Roelofs D."/>
        </authorList>
    </citation>
    <scope>NUCLEOTIDE SEQUENCE [LARGE SCALE GENOMIC DNA]</scope>
    <source>
        <strain evidence="3 4">VU population</strain>
        <tissue evidence="3">Whole body</tissue>
    </source>
</reference>
<proteinExistence type="predicted"/>
<keyword evidence="4" id="KW-1185">Reference proteome</keyword>
<accession>A0A226DCE0</accession>
<sequence length="111" mass="12377">MNLLVPTQKWFVLLVPLLALFVFPSAAAFNWGARPDTQTLQTTQLYIITFKLQQVEAKLDTLLSQREQQQLPCSTTAPHQNPIEPGMTRADNNGQEFTTERGSNVGSDSSK</sequence>